<dbReference type="RefSeq" id="WP_269965181.1">
    <property type="nucleotide sequence ID" value="NZ_JAKMUS010000005.1"/>
</dbReference>
<feature type="transmembrane region" description="Helical" evidence="1">
    <location>
        <begin position="239"/>
        <end position="262"/>
    </location>
</feature>
<feature type="domain" description="Htaa" evidence="3">
    <location>
        <begin position="41"/>
        <end position="222"/>
    </location>
</feature>
<keyword evidence="2" id="KW-0732">Signal</keyword>
<keyword evidence="1" id="KW-0472">Membrane</keyword>
<dbReference type="EMBL" id="JAKMUS010000005">
    <property type="protein sequence ID" value="MCZ9293739.1"/>
    <property type="molecule type" value="Genomic_DNA"/>
</dbReference>
<feature type="signal peptide" evidence="2">
    <location>
        <begin position="1"/>
        <end position="29"/>
    </location>
</feature>
<evidence type="ECO:0000256" key="1">
    <source>
        <dbReference type="SAM" id="Phobius"/>
    </source>
</evidence>
<protein>
    <submittedName>
        <fullName evidence="4">HtaA domain-containing protein</fullName>
    </submittedName>
</protein>
<dbReference type="AlphaFoldDB" id="A0A9X3LTA2"/>
<name>A0A9X3LTA2_9CORY</name>
<comment type="caution">
    <text evidence="4">The sequence shown here is derived from an EMBL/GenBank/DDBJ whole genome shotgun (WGS) entry which is preliminary data.</text>
</comment>
<gene>
    <name evidence="4" type="ORF">L8U60_04480</name>
</gene>
<dbReference type="Pfam" id="PF04213">
    <property type="entry name" value="HtaA"/>
    <property type="match status" value="1"/>
</dbReference>
<sequence>MRLATTTLTAVATATALAATSTLSPVATAEETAPVPVVESGYVSWSIKDSFLRYLQGPIAKGSVTASEGLETIKNNSGKITDFKFPVDAEKTSINADGVGTIDLNGAIHFLGHKGHGGEANKNGYGLDVKLWDFKVKLTEKEAVITVDYLSKGWNPGENKPFEDQKGDDVEFAKLPLTAPIKPAVNQTVTSESGNGSLAKGGVEAMMGFYEEGIEMAPASFNVKFGEPVKPKDPAGSSLSTGGIIGIIVALLALIGGGAFFANQLGFLK</sequence>
<evidence type="ECO:0000256" key="2">
    <source>
        <dbReference type="SAM" id="SignalP"/>
    </source>
</evidence>
<dbReference type="Proteomes" id="UP001146468">
    <property type="component" value="Unassembled WGS sequence"/>
</dbReference>
<dbReference type="InterPro" id="IPR007331">
    <property type="entry name" value="Htaa"/>
</dbReference>
<evidence type="ECO:0000313" key="5">
    <source>
        <dbReference type="Proteomes" id="UP001146468"/>
    </source>
</evidence>
<evidence type="ECO:0000313" key="4">
    <source>
        <dbReference type="EMBL" id="MCZ9293739.1"/>
    </source>
</evidence>
<keyword evidence="1" id="KW-1133">Transmembrane helix</keyword>
<keyword evidence="1" id="KW-0812">Transmembrane</keyword>
<organism evidence="4 5">
    <name type="scientific">Corynebacterium meitnerae</name>
    <dbReference type="NCBI Taxonomy" id="2913498"/>
    <lineage>
        <taxon>Bacteria</taxon>
        <taxon>Bacillati</taxon>
        <taxon>Actinomycetota</taxon>
        <taxon>Actinomycetes</taxon>
        <taxon>Mycobacteriales</taxon>
        <taxon>Corynebacteriaceae</taxon>
        <taxon>Corynebacterium</taxon>
    </lineage>
</organism>
<proteinExistence type="predicted"/>
<feature type="chain" id="PRO_5040886384" evidence="2">
    <location>
        <begin position="30"/>
        <end position="269"/>
    </location>
</feature>
<reference evidence="4" key="1">
    <citation type="submission" date="2022-02" db="EMBL/GenBank/DDBJ databases">
        <title>Corynebacterium sp. from urogenital microbiome.</title>
        <authorList>
            <person name="Cappelli E.A."/>
            <person name="Ribeiro T.G."/>
            <person name="Peixe L."/>
        </authorList>
    </citation>
    <scope>NUCLEOTIDE SEQUENCE</scope>
    <source>
        <strain evidence="4">C8Ua_172</strain>
    </source>
</reference>
<keyword evidence="5" id="KW-1185">Reference proteome</keyword>
<evidence type="ECO:0000259" key="3">
    <source>
        <dbReference type="Pfam" id="PF04213"/>
    </source>
</evidence>
<accession>A0A9X3LTA2</accession>